<feature type="compositionally biased region" description="Low complexity" evidence="5">
    <location>
        <begin position="82"/>
        <end position="91"/>
    </location>
</feature>
<dbReference type="GO" id="GO:0005634">
    <property type="term" value="C:nucleus"/>
    <property type="evidence" value="ECO:0007669"/>
    <property type="project" value="UniProtKB-SubCell"/>
</dbReference>
<feature type="compositionally biased region" description="Low complexity" evidence="5">
    <location>
        <begin position="366"/>
        <end position="378"/>
    </location>
</feature>
<feature type="compositionally biased region" description="Low complexity" evidence="5">
    <location>
        <begin position="314"/>
        <end position="357"/>
    </location>
</feature>
<dbReference type="SUPFAM" id="SSF47095">
    <property type="entry name" value="HMG-box"/>
    <property type="match status" value="1"/>
</dbReference>
<dbReference type="Pfam" id="PF00505">
    <property type="entry name" value="HMG_box"/>
    <property type="match status" value="1"/>
</dbReference>
<dbReference type="Proteomes" id="UP000215902">
    <property type="component" value="Unassembled WGS sequence"/>
</dbReference>
<sequence length="590" mass="65004">MLGVEPTSRYSNSNNNNSSGSNSSNTDRDGSGISYSAALFDSNWPKEPAVHMDYYSAYSRGQQAWGGSHYPSAYHRDQHPSQQQHLQHQQQQLACYPASQQAVAATPQFPPASAIIELPEIGGGIGQQVGLVNNSSGGSAGGSGGTDAPGGRGGMDDGSCVKHQQLHHHLHHQQHLLRHGAGSGAPAGSGGVAKLKKPKKKKKRDPHEPQKPVSAYAMFFRDTQSKIKAKKPDASFGEISKLVASMWDNLDQEDKNDYKKRTETAKKEYLRKLAAYKARMVSMETPLGYGNATTYIDLGYYQQPGFAQRHSYYQQQQQQPQHQHPQPHQQSHISQPQQQPQHPAVMANQHHSAYSYHHQQHHQHLQHQQAMQQHQQQMHQAMMYYPNPVASPTDTGAGMMAGEDLNQQQQHLQQQQARNHYPAVGGHCGYSAQLQQHHMQHQQHPIQMHHQQQHMQQHHGYGQQQQHQQLDASGYQQGQQAASIPSPTASADTPSGDSSSNCQATPQAASSPASTIMHHQQQQQQQGLTMPTGIGGTTWCQPLKKADDAYPAPVGGEDGGGAAQLRDMYAYWMGRQEAPAAQDSFSEAVM</sequence>
<dbReference type="InterPro" id="IPR009071">
    <property type="entry name" value="HMG_box_dom"/>
</dbReference>
<evidence type="ECO:0000313" key="8">
    <source>
        <dbReference type="Proteomes" id="UP000215902"/>
    </source>
</evidence>
<feature type="compositionally biased region" description="Gly residues" evidence="5">
    <location>
        <begin position="138"/>
        <end position="153"/>
    </location>
</feature>
<protein>
    <recommendedName>
        <fullName evidence="6">HMG box domain-containing protein</fullName>
    </recommendedName>
</protein>
<evidence type="ECO:0000256" key="4">
    <source>
        <dbReference type="PROSITE-ProRule" id="PRU00267"/>
    </source>
</evidence>
<dbReference type="Gene3D" id="1.10.30.10">
    <property type="entry name" value="High mobility group box domain"/>
    <property type="match status" value="1"/>
</dbReference>
<dbReference type="InterPro" id="IPR051365">
    <property type="entry name" value="TOX_HMG-box_domain"/>
</dbReference>
<gene>
    <name evidence="7" type="ORF">BOX15_Mlig006324g2</name>
</gene>
<feature type="region of interest" description="Disordered" evidence="5">
    <location>
        <begin position="129"/>
        <end position="213"/>
    </location>
</feature>
<feature type="compositionally biased region" description="Gly residues" evidence="5">
    <location>
        <begin position="181"/>
        <end position="191"/>
    </location>
</feature>
<dbReference type="STRING" id="282301.A0A267H0S8"/>
<dbReference type="CDD" id="cd21995">
    <property type="entry name" value="HMG-box_TOX-like"/>
    <property type="match status" value="1"/>
</dbReference>
<evidence type="ECO:0000256" key="5">
    <source>
        <dbReference type="SAM" id="MobiDB-lite"/>
    </source>
</evidence>
<dbReference type="AlphaFoldDB" id="A0A267H0S8"/>
<keyword evidence="2 4" id="KW-0238">DNA-binding</keyword>
<feature type="compositionally biased region" description="Low complexity" evidence="5">
    <location>
        <begin position="407"/>
        <end position="416"/>
    </location>
</feature>
<feature type="region of interest" description="Disordered" evidence="5">
    <location>
        <begin position="1"/>
        <end position="29"/>
    </location>
</feature>
<feature type="compositionally biased region" description="Low complexity" evidence="5">
    <location>
        <begin position="503"/>
        <end position="526"/>
    </location>
</feature>
<dbReference type="EMBL" id="NIVC01000094">
    <property type="protein sequence ID" value="PAA91162.1"/>
    <property type="molecule type" value="Genomic_DNA"/>
</dbReference>
<keyword evidence="8" id="KW-1185">Reference proteome</keyword>
<keyword evidence="3 4" id="KW-0539">Nucleus</keyword>
<dbReference type="GO" id="GO:0006357">
    <property type="term" value="P:regulation of transcription by RNA polymerase II"/>
    <property type="evidence" value="ECO:0007669"/>
    <property type="project" value="TreeGrafter"/>
</dbReference>
<reference evidence="7 8" key="1">
    <citation type="submission" date="2017-06" db="EMBL/GenBank/DDBJ databases">
        <title>A platform for efficient transgenesis in Macrostomum lignano, a flatworm model organism for stem cell research.</title>
        <authorList>
            <person name="Berezikov E."/>
        </authorList>
    </citation>
    <scope>NUCLEOTIDE SEQUENCE [LARGE SCALE GENOMIC DNA]</scope>
    <source>
        <strain evidence="7">DV1</strain>
        <tissue evidence="7">Whole organism</tissue>
    </source>
</reference>
<feature type="compositionally biased region" description="Polar residues" evidence="5">
    <location>
        <begin position="485"/>
        <end position="502"/>
    </location>
</feature>
<dbReference type="SMART" id="SM00398">
    <property type="entry name" value="HMG"/>
    <property type="match status" value="1"/>
</dbReference>
<feature type="compositionally biased region" description="Low complexity" evidence="5">
    <location>
        <begin position="11"/>
        <end position="25"/>
    </location>
</feature>
<feature type="compositionally biased region" description="Basic residues" evidence="5">
    <location>
        <begin position="164"/>
        <end position="178"/>
    </location>
</feature>
<feature type="DNA-binding region" description="HMG box" evidence="4">
    <location>
        <begin position="209"/>
        <end position="277"/>
    </location>
</feature>
<dbReference type="InterPro" id="IPR036910">
    <property type="entry name" value="HMG_box_dom_sf"/>
</dbReference>
<comment type="subcellular location">
    <subcellularLocation>
        <location evidence="1">Nucleus</location>
    </subcellularLocation>
</comment>
<proteinExistence type="predicted"/>
<feature type="compositionally biased region" description="Low complexity" evidence="5">
    <location>
        <begin position="433"/>
        <end position="483"/>
    </location>
</feature>
<dbReference type="GO" id="GO:0031490">
    <property type="term" value="F:chromatin DNA binding"/>
    <property type="evidence" value="ECO:0007669"/>
    <property type="project" value="TreeGrafter"/>
</dbReference>
<dbReference type="PROSITE" id="PS50118">
    <property type="entry name" value="HMG_BOX_2"/>
    <property type="match status" value="1"/>
</dbReference>
<evidence type="ECO:0000256" key="1">
    <source>
        <dbReference type="ARBA" id="ARBA00004123"/>
    </source>
</evidence>
<evidence type="ECO:0000259" key="6">
    <source>
        <dbReference type="PROSITE" id="PS50118"/>
    </source>
</evidence>
<feature type="compositionally biased region" description="Basic residues" evidence="5">
    <location>
        <begin position="194"/>
        <end position="204"/>
    </location>
</feature>
<feature type="domain" description="HMG box" evidence="6">
    <location>
        <begin position="209"/>
        <end position="277"/>
    </location>
</feature>
<dbReference type="OrthoDB" id="10027956at2759"/>
<evidence type="ECO:0000256" key="2">
    <source>
        <dbReference type="ARBA" id="ARBA00023125"/>
    </source>
</evidence>
<evidence type="ECO:0000313" key="7">
    <source>
        <dbReference type="EMBL" id="PAA91162.1"/>
    </source>
</evidence>
<dbReference type="PANTHER" id="PTHR45781:SF1">
    <property type="entry name" value="HMG BOX DOMAIN-CONTAINING PROTEIN"/>
    <property type="match status" value="1"/>
</dbReference>
<comment type="caution">
    <text evidence="7">The sequence shown here is derived from an EMBL/GenBank/DDBJ whole genome shotgun (WGS) entry which is preliminary data.</text>
</comment>
<organism evidence="7 8">
    <name type="scientific">Macrostomum lignano</name>
    <dbReference type="NCBI Taxonomy" id="282301"/>
    <lineage>
        <taxon>Eukaryota</taxon>
        <taxon>Metazoa</taxon>
        <taxon>Spiralia</taxon>
        <taxon>Lophotrochozoa</taxon>
        <taxon>Platyhelminthes</taxon>
        <taxon>Rhabditophora</taxon>
        <taxon>Macrostomorpha</taxon>
        <taxon>Macrostomida</taxon>
        <taxon>Macrostomidae</taxon>
        <taxon>Macrostomum</taxon>
    </lineage>
</organism>
<dbReference type="PANTHER" id="PTHR45781">
    <property type="entry name" value="AGAP000281-PA"/>
    <property type="match status" value="1"/>
</dbReference>
<feature type="region of interest" description="Disordered" evidence="5">
    <location>
        <begin position="68"/>
        <end position="91"/>
    </location>
</feature>
<name>A0A267H0S8_9PLAT</name>
<feature type="region of interest" description="Disordered" evidence="5">
    <location>
        <begin position="406"/>
        <end position="533"/>
    </location>
</feature>
<accession>A0A267H0S8</accession>
<feature type="region of interest" description="Disordered" evidence="5">
    <location>
        <begin position="309"/>
        <end position="378"/>
    </location>
</feature>
<dbReference type="FunFam" id="1.10.30.10:FF:000005">
    <property type="entry name" value="TOX high mobility group box family member 3"/>
    <property type="match status" value="1"/>
</dbReference>
<evidence type="ECO:0000256" key="3">
    <source>
        <dbReference type="ARBA" id="ARBA00023242"/>
    </source>
</evidence>